<feature type="compositionally biased region" description="Basic and acidic residues" evidence="1">
    <location>
        <begin position="172"/>
        <end position="182"/>
    </location>
</feature>
<dbReference type="PANTHER" id="PTHR36713">
    <property type="entry name" value="OS09G0344700 PROTEIN"/>
    <property type="match status" value="1"/>
</dbReference>
<dbReference type="AlphaFoldDB" id="A0A6A1VZZ8"/>
<sequence length="182" mass="19090">METAEEREAGLLHKILPPRLEDAGLEDCALPPDSISEAFFKAATAIKSRAASIFTTAGEEETVRYSEGDCVQDPRPGPVKGTPDTVIGASPEHDSPGSCATEKGSALPDFGGDDVVVGGEADADVEEGDKLVMGGDEIAGRKACVEGLQGLEIGEKVNKGGVDDEEDEKEDEEKPRLTEGYV</sequence>
<proteinExistence type="predicted"/>
<dbReference type="OrthoDB" id="773986at2759"/>
<feature type="compositionally biased region" description="Basic and acidic residues" evidence="1">
    <location>
        <begin position="153"/>
        <end position="162"/>
    </location>
</feature>
<evidence type="ECO:0000256" key="1">
    <source>
        <dbReference type="SAM" id="MobiDB-lite"/>
    </source>
</evidence>
<evidence type="ECO:0000313" key="2">
    <source>
        <dbReference type="EMBL" id="KAB1218564.1"/>
    </source>
</evidence>
<evidence type="ECO:0000313" key="3">
    <source>
        <dbReference type="Proteomes" id="UP000516437"/>
    </source>
</evidence>
<dbReference type="PANTHER" id="PTHR36713:SF1">
    <property type="entry name" value="OS09G0344700 PROTEIN"/>
    <property type="match status" value="1"/>
</dbReference>
<organism evidence="2 3">
    <name type="scientific">Morella rubra</name>
    <name type="common">Chinese bayberry</name>
    <dbReference type="NCBI Taxonomy" id="262757"/>
    <lineage>
        <taxon>Eukaryota</taxon>
        <taxon>Viridiplantae</taxon>
        <taxon>Streptophyta</taxon>
        <taxon>Embryophyta</taxon>
        <taxon>Tracheophyta</taxon>
        <taxon>Spermatophyta</taxon>
        <taxon>Magnoliopsida</taxon>
        <taxon>eudicotyledons</taxon>
        <taxon>Gunneridae</taxon>
        <taxon>Pentapetalae</taxon>
        <taxon>rosids</taxon>
        <taxon>fabids</taxon>
        <taxon>Fagales</taxon>
        <taxon>Myricaceae</taxon>
        <taxon>Morella</taxon>
    </lineage>
</organism>
<feature type="region of interest" description="Disordered" evidence="1">
    <location>
        <begin position="59"/>
        <end position="117"/>
    </location>
</feature>
<dbReference type="EMBL" id="RXIC02000021">
    <property type="protein sequence ID" value="KAB1218564.1"/>
    <property type="molecule type" value="Genomic_DNA"/>
</dbReference>
<keyword evidence="3" id="KW-1185">Reference proteome</keyword>
<reference evidence="2 3" key="1">
    <citation type="journal article" date="2019" name="Plant Biotechnol. J.">
        <title>The red bayberry genome and genetic basis of sex determination.</title>
        <authorList>
            <person name="Jia H.M."/>
            <person name="Jia H.J."/>
            <person name="Cai Q.L."/>
            <person name="Wang Y."/>
            <person name="Zhao H.B."/>
            <person name="Yang W.F."/>
            <person name="Wang G.Y."/>
            <person name="Li Y.H."/>
            <person name="Zhan D.L."/>
            <person name="Shen Y.T."/>
            <person name="Niu Q.F."/>
            <person name="Chang L."/>
            <person name="Qiu J."/>
            <person name="Zhao L."/>
            <person name="Xie H.B."/>
            <person name="Fu W.Y."/>
            <person name="Jin J."/>
            <person name="Li X.W."/>
            <person name="Jiao Y."/>
            <person name="Zhou C.C."/>
            <person name="Tu T."/>
            <person name="Chai C.Y."/>
            <person name="Gao J.L."/>
            <person name="Fan L.J."/>
            <person name="van de Weg E."/>
            <person name="Wang J.Y."/>
            <person name="Gao Z.S."/>
        </authorList>
    </citation>
    <scope>NUCLEOTIDE SEQUENCE [LARGE SCALE GENOMIC DNA]</scope>
    <source>
        <tissue evidence="2">Leaves</tissue>
    </source>
</reference>
<feature type="region of interest" description="Disordered" evidence="1">
    <location>
        <begin position="153"/>
        <end position="182"/>
    </location>
</feature>
<protein>
    <submittedName>
        <fullName evidence="2">Uncharacterized protein</fullName>
    </submittedName>
</protein>
<comment type="caution">
    <text evidence="2">The sequence shown here is derived from an EMBL/GenBank/DDBJ whole genome shotgun (WGS) entry which is preliminary data.</text>
</comment>
<name>A0A6A1VZZ8_9ROSI</name>
<accession>A0A6A1VZZ8</accession>
<dbReference type="Proteomes" id="UP000516437">
    <property type="component" value="Chromosome 3"/>
</dbReference>
<gene>
    <name evidence="2" type="ORF">CJ030_MR3G026444</name>
</gene>